<dbReference type="AlphaFoldDB" id="A0A285J6F6"/>
<dbReference type="RefSeq" id="WP_097112188.1">
    <property type="nucleotide sequence ID" value="NZ_OBEB01000006.1"/>
</dbReference>
<dbReference type="Proteomes" id="UP000219353">
    <property type="component" value="Unassembled WGS sequence"/>
</dbReference>
<feature type="signal peptide" evidence="1">
    <location>
        <begin position="1"/>
        <end position="18"/>
    </location>
</feature>
<proteinExistence type="predicted"/>
<evidence type="ECO:0000313" key="4">
    <source>
        <dbReference type="Proteomes" id="UP000219353"/>
    </source>
</evidence>
<dbReference type="Pfam" id="PF17680">
    <property type="entry name" value="FlgO"/>
    <property type="match status" value="1"/>
</dbReference>
<feature type="chain" id="PRO_5012448007" description="FlgO domain-containing protein" evidence="1">
    <location>
        <begin position="19"/>
        <end position="207"/>
    </location>
</feature>
<dbReference type="InterPro" id="IPR014549">
    <property type="entry name" value="FlgO"/>
</dbReference>
<evidence type="ECO:0000313" key="3">
    <source>
        <dbReference type="EMBL" id="SNY55854.1"/>
    </source>
</evidence>
<sequence length="207" mass="22994">MKWLWFAAGFLLTGVVLAGCARPAAPAATPTTVSELSPQPLGFYTERIARQLFAQLDDSPLWLTRPQIAVSSFLPATALHLRDANTEQRDFANQLSESMLAHSRQFGYAVYEYRLSNEVMLADDYEQALSRQISDIKSKGEANTLLTGTYTLQQDAVIVNARLIHIPSKQVLAAVTDYIPANVLWSTQQVNKRGAMFYRQSPAGENQ</sequence>
<gene>
    <name evidence="3" type="ORF">SAMN06297280_2998</name>
</gene>
<dbReference type="EMBL" id="OBEB01000006">
    <property type="protein sequence ID" value="SNY55854.1"/>
    <property type="molecule type" value="Genomic_DNA"/>
</dbReference>
<dbReference type="PIRSF" id="PIRSF028688">
    <property type="entry name" value="UCP_imp_028688"/>
    <property type="match status" value="1"/>
</dbReference>
<organism evidence="3 4">
    <name type="scientific">Arsukibacterium tuosuense</name>
    <dbReference type="NCBI Taxonomy" id="1323745"/>
    <lineage>
        <taxon>Bacteria</taxon>
        <taxon>Pseudomonadati</taxon>
        <taxon>Pseudomonadota</taxon>
        <taxon>Gammaproteobacteria</taxon>
        <taxon>Chromatiales</taxon>
        <taxon>Chromatiaceae</taxon>
        <taxon>Arsukibacterium</taxon>
    </lineage>
</organism>
<dbReference type="PROSITE" id="PS51257">
    <property type="entry name" value="PROKAR_LIPOPROTEIN"/>
    <property type="match status" value="1"/>
</dbReference>
<evidence type="ECO:0000259" key="2">
    <source>
        <dbReference type="Pfam" id="PF17680"/>
    </source>
</evidence>
<keyword evidence="4" id="KW-1185">Reference proteome</keyword>
<keyword evidence="1" id="KW-0732">Signal</keyword>
<name>A0A285J6F6_9GAMM</name>
<accession>A0A285J6F6</accession>
<feature type="domain" description="FlgO" evidence="2">
    <location>
        <begin position="46"/>
        <end position="183"/>
    </location>
</feature>
<dbReference type="OrthoDB" id="6116374at2"/>
<reference evidence="4" key="1">
    <citation type="submission" date="2017-09" db="EMBL/GenBank/DDBJ databases">
        <authorList>
            <person name="Varghese N."/>
            <person name="Submissions S."/>
        </authorList>
    </citation>
    <scope>NUCLEOTIDE SEQUENCE [LARGE SCALE GENOMIC DNA]</scope>
    <source>
        <strain evidence="4">CGMCC 1.12461</strain>
    </source>
</reference>
<protein>
    <recommendedName>
        <fullName evidence="2">FlgO domain-containing protein</fullName>
    </recommendedName>
</protein>
<evidence type="ECO:0000256" key="1">
    <source>
        <dbReference type="SAM" id="SignalP"/>
    </source>
</evidence>
<dbReference type="InterPro" id="IPR041215">
    <property type="entry name" value="FlgO_dom"/>
</dbReference>